<dbReference type="EMBL" id="JAKNGE010000009">
    <property type="protein sequence ID" value="MCG4745486.1"/>
    <property type="molecule type" value="Genomic_DNA"/>
</dbReference>
<comment type="caution">
    <text evidence="2">The sequence shown here is derived from an EMBL/GenBank/DDBJ whole genome shotgun (WGS) entry which is preliminary data.</text>
</comment>
<dbReference type="PANTHER" id="PTHR43364:SF1">
    <property type="entry name" value="OXIDOREDUCTASE YDHF"/>
    <property type="match status" value="1"/>
</dbReference>
<dbReference type="CDD" id="cd19092">
    <property type="entry name" value="AKR_BsYcsN_EcYdhF-like"/>
    <property type="match status" value="1"/>
</dbReference>
<feature type="domain" description="NADP-dependent oxidoreductase" evidence="1">
    <location>
        <begin position="17"/>
        <end position="301"/>
    </location>
</feature>
<dbReference type="AlphaFoldDB" id="A0AAW5BYZ6"/>
<gene>
    <name evidence="2" type="ORF">L0N08_08715</name>
</gene>
<dbReference type="PANTHER" id="PTHR43364">
    <property type="entry name" value="NADH-SPECIFIC METHYLGLYOXAL REDUCTASE-RELATED"/>
    <property type="match status" value="1"/>
</dbReference>
<evidence type="ECO:0000313" key="2">
    <source>
        <dbReference type="EMBL" id="MCG4745486.1"/>
    </source>
</evidence>
<dbReference type="InterPro" id="IPR036812">
    <property type="entry name" value="NAD(P)_OxRdtase_dom_sf"/>
</dbReference>
<organism evidence="2 3">
    <name type="scientific">Enterocloster aldenensis</name>
    <dbReference type="NCBI Taxonomy" id="358742"/>
    <lineage>
        <taxon>Bacteria</taxon>
        <taxon>Bacillati</taxon>
        <taxon>Bacillota</taxon>
        <taxon>Clostridia</taxon>
        <taxon>Lachnospirales</taxon>
        <taxon>Lachnospiraceae</taxon>
        <taxon>Enterocloster</taxon>
    </lineage>
</organism>
<dbReference type="Pfam" id="PF00248">
    <property type="entry name" value="Aldo_ket_red"/>
    <property type="match status" value="1"/>
</dbReference>
<evidence type="ECO:0000259" key="1">
    <source>
        <dbReference type="Pfam" id="PF00248"/>
    </source>
</evidence>
<dbReference type="InterPro" id="IPR050523">
    <property type="entry name" value="AKR_Detox_Biosynth"/>
</dbReference>
<evidence type="ECO:0000313" key="3">
    <source>
        <dbReference type="Proteomes" id="UP001299608"/>
    </source>
</evidence>
<dbReference type="GO" id="GO:0005829">
    <property type="term" value="C:cytosol"/>
    <property type="evidence" value="ECO:0007669"/>
    <property type="project" value="TreeGrafter"/>
</dbReference>
<accession>A0AAW5BYZ6</accession>
<dbReference type="Proteomes" id="UP001299608">
    <property type="component" value="Unassembled WGS sequence"/>
</dbReference>
<reference evidence="2" key="1">
    <citation type="submission" date="2022-01" db="EMBL/GenBank/DDBJ databases">
        <title>Collection of gut derived symbiotic bacterial strains cultured from healthy donors.</title>
        <authorList>
            <person name="Lin H."/>
            <person name="Kohout C."/>
            <person name="Waligurski E."/>
            <person name="Pamer E.G."/>
        </authorList>
    </citation>
    <scope>NUCLEOTIDE SEQUENCE</scope>
    <source>
        <strain evidence="2">DFI.6.55</strain>
    </source>
</reference>
<dbReference type="SUPFAM" id="SSF51430">
    <property type="entry name" value="NAD(P)-linked oxidoreductase"/>
    <property type="match status" value="1"/>
</dbReference>
<dbReference type="InterPro" id="IPR023210">
    <property type="entry name" value="NADP_OxRdtase_dom"/>
</dbReference>
<protein>
    <submittedName>
        <fullName evidence="2">Aldo/keto reductase</fullName>
    </submittedName>
</protein>
<proteinExistence type="predicted"/>
<sequence length="323" mass="36666">MKHIMIGGMVESSAAALGCMRICRVPLEDARKVVHQALDLGIRLFDHADVYGFGKSEEIFGEILDLKTPSVRERIQIQSKCTLIRDQVQTLYNDQSKEHIIKSAEASLKRLGTDYLDMFLLHHPDTLVEPEEVAEAFDYLHSTGKVRYFGVSNHKPMQVELLKTCVQQPLIMNQLQFSVAHPDLVDASQPLRMQPHALADTNGDVLTYSRIHKMTIQAWSPFQFGFYGGPFMENEQYPELNQVAGRLADERQVSKSAIAIAWILRHPAKIQPLIGTTNAQRLKDICTGIDVELTREEWYELYRAQLRDEGKSDLSSSVSKQKK</sequence>
<name>A0AAW5BYZ6_9FIRM</name>
<dbReference type="RefSeq" id="WP_117556578.1">
    <property type="nucleotide sequence ID" value="NZ_JAKNGE010000009.1"/>
</dbReference>
<dbReference type="Gene3D" id="3.20.20.100">
    <property type="entry name" value="NADP-dependent oxidoreductase domain"/>
    <property type="match status" value="1"/>
</dbReference>